<dbReference type="GO" id="GO:0016020">
    <property type="term" value="C:membrane"/>
    <property type="evidence" value="ECO:0007669"/>
    <property type="project" value="UniProtKB-SubCell"/>
</dbReference>
<dbReference type="GO" id="GO:0055085">
    <property type="term" value="P:transmembrane transport"/>
    <property type="evidence" value="ECO:0007669"/>
    <property type="project" value="InterPro"/>
</dbReference>
<sequence>MFDSVLGRATATQGRLGTGAVLSLVAHAAIAGALLWHATRPRVEQHKKDVEVTFFAPAPPPPPPPPPPPAGGGAKVKEPPKVERIERPKPVKTPDTIYDMPEKPKAKRPEPEPEPEPVKAEAPEQPGGVEGGVEGGVQGGTVGGTLGGEIGGKLGGTLGGKLGSPAPPQNVVLPFGAGMNRPSRVAGREPQYTREALAARVEGLAIVKCVIKVDGTLSGCRMIKSIPHMDREILAALATHRYTPVMYQGRPVSVDYVFNIRLKLP</sequence>
<dbReference type="OrthoDB" id="5381802at2"/>
<evidence type="ECO:0000256" key="4">
    <source>
        <dbReference type="ARBA" id="ARBA00023136"/>
    </source>
</evidence>
<feature type="region of interest" description="Disordered" evidence="5">
    <location>
        <begin position="54"/>
        <end position="148"/>
    </location>
</feature>
<dbReference type="EMBL" id="CP012670">
    <property type="protein sequence ID" value="AUX23473.1"/>
    <property type="molecule type" value="Genomic_DNA"/>
</dbReference>
<keyword evidence="4 6" id="KW-0472">Membrane</keyword>
<feature type="compositionally biased region" description="Pro residues" evidence="5">
    <location>
        <begin position="57"/>
        <end position="70"/>
    </location>
</feature>
<evidence type="ECO:0000256" key="3">
    <source>
        <dbReference type="ARBA" id="ARBA00022989"/>
    </source>
</evidence>
<dbReference type="GO" id="GO:0030288">
    <property type="term" value="C:outer membrane-bounded periplasmic space"/>
    <property type="evidence" value="ECO:0007669"/>
    <property type="project" value="InterPro"/>
</dbReference>
<evidence type="ECO:0000256" key="2">
    <source>
        <dbReference type="ARBA" id="ARBA00022692"/>
    </source>
</evidence>
<dbReference type="GO" id="GO:0031992">
    <property type="term" value="F:energy transducer activity"/>
    <property type="evidence" value="ECO:0007669"/>
    <property type="project" value="InterPro"/>
</dbReference>
<dbReference type="SUPFAM" id="SSF74653">
    <property type="entry name" value="TolA/TonB C-terminal domain"/>
    <property type="match status" value="1"/>
</dbReference>
<evidence type="ECO:0000256" key="6">
    <source>
        <dbReference type="SAM" id="Phobius"/>
    </source>
</evidence>
<dbReference type="RefSeq" id="WP_129348660.1">
    <property type="nucleotide sequence ID" value="NZ_CP012670.1"/>
</dbReference>
<reference evidence="8 9" key="1">
    <citation type="submission" date="2015-09" db="EMBL/GenBank/DDBJ databases">
        <title>Sorangium comparison.</title>
        <authorList>
            <person name="Zaburannyi N."/>
            <person name="Bunk B."/>
            <person name="Overmann J."/>
            <person name="Mueller R."/>
        </authorList>
    </citation>
    <scope>NUCLEOTIDE SEQUENCE [LARGE SCALE GENOMIC DNA]</scope>
    <source>
        <strain evidence="8 9">So ceGT47</strain>
    </source>
</reference>
<evidence type="ECO:0000256" key="5">
    <source>
        <dbReference type="SAM" id="MobiDB-lite"/>
    </source>
</evidence>
<proteinExistence type="predicted"/>
<dbReference type="Proteomes" id="UP000295781">
    <property type="component" value="Chromosome"/>
</dbReference>
<dbReference type="Gene3D" id="3.30.1150.10">
    <property type="match status" value="1"/>
</dbReference>
<feature type="compositionally biased region" description="Gly residues" evidence="5">
    <location>
        <begin position="128"/>
        <end position="148"/>
    </location>
</feature>
<evidence type="ECO:0000256" key="1">
    <source>
        <dbReference type="ARBA" id="ARBA00004167"/>
    </source>
</evidence>
<dbReference type="InterPro" id="IPR037682">
    <property type="entry name" value="TonB_C"/>
</dbReference>
<name>A0A4P2Q3J7_SORCE</name>
<dbReference type="AlphaFoldDB" id="A0A4P2Q3J7"/>
<dbReference type="PRINTS" id="PR01374">
    <property type="entry name" value="TONBPROTEIN"/>
</dbReference>
<feature type="compositionally biased region" description="Basic and acidic residues" evidence="5">
    <location>
        <begin position="100"/>
        <end position="122"/>
    </location>
</feature>
<feature type="transmembrane region" description="Helical" evidence="6">
    <location>
        <begin position="20"/>
        <end position="38"/>
    </location>
</feature>
<keyword evidence="2 6" id="KW-0812">Transmembrane</keyword>
<dbReference type="GO" id="GO:0015891">
    <property type="term" value="P:siderophore transport"/>
    <property type="evidence" value="ECO:0007669"/>
    <property type="project" value="InterPro"/>
</dbReference>
<dbReference type="NCBIfam" id="TIGR01352">
    <property type="entry name" value="tonB_Cterm"/>
    <property type="match status" value="1"/>
</dbReference>
<comment type="subcellular location">
    <subcellularLocation>
        <location evidence="1">Membrane</location>
        <topology evidence="1">Single-pass membrane protein</topology>
    </subcellularLocation>
</comment>
<protein>
    <submittedName>
        <fullName evidence="8">Biopolymer transporter TonB</fullName>
    </submittedName>
</protein>
<evidence type="ECO:0000313" key="9">
    <source>
        <dbReference type="Proteomes" id="UP000295781"/>
    </source>
</evidence>
<gene>
    <name evidence="8" type="primary">tonB</name>
    <name evidence="8" type="ORF">SOCEGT47_039990</name>
</gene>
<organism evidence="8 9">
    <name type="scientific">Sorangium cellulosum</name>
    <name type="common">Polyangium cellulosum</name>
    <dbReference type="NCBI Taxonomy" id="56"/>
    <lineage>
        <taxon>Bacteria</taxon>
        <taxon>Pseudomonadati</taxon>
        <taxon>Myxococcota</taxon>
        <taxon>Polyangia</taxon>
        <taxon>Polyangiales</taxon>
        <taxon>Polyangiaceae</taxon>
        <taxon>Sorangium</taxon>
    </lineage>
</organism>
<accession>A0A4P2Q3J7</accession>
<dbReference type="PROSITE" id="PS52015">
    <property type="entry name" value="TONB_CTD"/>
    <property type="match status" value="1"/>
</dbReference>
<dbReference type="InterPro" id="IPR003538">
    <property type="entry name" value="TonB"/>
</dbReference>
<evidence type="ECO:0000259" key="7">
    <source>
        <dbReference type="PROSITE" id="PS52015"/>
    </source>
</evidence>
<feature type="compositionally biased region" description="Basic and acidic residues" evidence="5">
    <location>
        <begin position="75"/>
        <end position="89"/>
    </location>
</feature>
<evidence type="ECO:0000313" key="8">
    <source>
        <dbReference type="EMBL" id="AUX23473.1"/>
    </source>
</evidence>
<dbReference type="Pfam" id="PF03544">
    <property type="entry name" value="TonB_C"/>
    <property type="match status" value="1"/>
</dbReference>
<keyword evidence="3 6" id="KW-1133">Transmembrane helix</keyword>
<feature type="domain" description="TonB C-terminal" evidence="7">
    <location>
        <begin position="177"/>
        <end position="265"/>
    </location>
</feature>
<dbReference type="InterPro" id="IPR006260">
    <property type="entry name" value="TonB/TolA_C"/>
</dbReference>